<proteinExistence type="predicted"/>
<comment type="caution">
    <text evidence="1">The sequence shown here is derived from an EMBL/GenBank/DDBJ whole genome shotgun (WGS) entry which is preliminary data.</text>
</comment>
<keyword evidence="2" id="KW-1185">Reference proteome</keyword>
<reference evidence="1" key="1">
    <citation type="submission" date="2021-02" db="EMBL/GenBank/DDBJ databases">
        <authorList>
            <person name="Dougan E. K."/>
            <person name="Rhodes N."/>
            <person name="Thang M."/>
            <person name="Chan C."/>
        </authorList>
    </citation>
    <scope>NUCLEOTIDE SEQUENCE</scope>
</reference>
<name>A0A812XGE8_SYMPI</name>
<evidence type="ECO:0000313" key="2">
    <source>
        <dbReference type="Proteomes" id="UP000649617"/>
    </source>
</evidence>
<evidence type="ECO:0000313" key="1">
    <source>
        <dbReference type="EMBL" id="CAE7734372.1"/>
    </source>
</evidence>
<dbReference type="EMBL" id="CAJNIZ010045937">
    <property type="protein sequence ID" value="CAE7734372.1"/>
    <property type="molecule type" value="Genomic_DNA"/>
</dbReference>
<protein>
    <submittedName>
        <fullName evidence="1">Uncharacterized protein</fullName>
    </submittedName>
</protein>
<dbReference type="Proteomes" id="UP000649617">
    <property type="component" value="Unassembled WGS sequence"/>
</dbReference>
<dbReference type="AlphaFoldDB" id="A0A812XGE8"/>
<gene>
    <name evidence="1" type="ORF">SPIL2461_LOCUS21105</name>
</gene>
<dbReference type="OrthoDB" id="419733at2759"/>
<organism evidence="1 2">
    <name type="scientific">Symbiodinium pilosum</name>
    <name type="common">Dinoflagellate</name>
    <dbReference type="NCBI Taxonomy" id="2952"/>
    <lineage>
        <taxon>Eukaryota</taxon>
        <taxon>Sar</taxon>
        <taxon>Alveolata</taxon>
        <taxon>Dinophyceae</taxon>
        <taxon>Suessiales</taxon>
        <taxon>Symbiodiniaceae</taxon>
        <taxon>Symbiodinium</taxon>
    </lineage>
</organism>
<sequence>MFHHGPVRDSLAWDVIKVTIVDAPELSVYLDQNLTVSQAVVQAASGSTK</sequence>
<accession>A0A812XGE8</accession>